<comment type="similarity">
    <text evidence="2 12">Belongs to the cytochrome P450 family.</text>
</comment>
<dbReference type="InterPro" id="IPR017972">
    <property type="entry name" value="Cyt_P450_CS"/>
</dbReference>
<dbReference type="PANTHER" id="PTHR24282">
    <property type="entry name" value="CYTOCHROME P450 FAMILY MEMBER"/>
    <property type="match status" value="1"/>
</dbReference>
<evidence type="ECO:0000256" key="1">
    <source>
        <dbReference type="ARBA" id="ARBA00004370"/>
    </source>
</evidence>
<dbReference type="GO" id="GO:0016020">
    <property type="term" value="C:membrane"/>
    <property type="evidence" value="ECO:0007669"/>
    <property type="project" value="UniProtKB-SubCell"/>
</dbReference>
<keyword evidence="3 11" id="KW-0349">Heme</keyword>
<dbReference type="GO" id="GO:0004497">
    <property type="term" value="F:monooxygenase activity"/>
    <property type="evidence" value="ECO:0000318"/>
    <property type="project" value="GO_Central"/>
</dbReference>
<keyword evidence="4 13" id="KW-0812">Transmembrane</keyword>
<evidence type="ECO:0000256" key="10">
    <source>
        <dbReference type="ARBA" id="ARBA00023136"/>
    </source>
</evidence>
<organism evidence="14">
    <name type="scientific">Nicotiana tabacum</name>
    <name type="common">Common tobacco</name>
    <dbReference type="NCBI Taxonomy" id="4097"/>
    <lineage>
        <taxon>Eukaryota</taxon>
        <taxon>Viridiplantae</taxon>
        <taxon>Streptophyta</taxon>
        <taxon>Embryophyta</taxon>
        <taxon>Tracheophyta</taxon>
        <taxon>Spermatophyta</taxon>
        <taxon>Magnoliopsida</taxon>
        <taxon>eudicotyledons</taxon>
        <taxon>Gunneridae</taxon>
        <taxon>Pentapetalae</taxon>
        <taxon>asterids</taxon>
        <taxon>lamiids</taxon>
        <taxon>Solanales</taxon>
        <taxon>Solanaceae</taxon>
        <taxon>Nicotianoideae</taxon>
        <taxon>Nicotianeae</taxon>
        <taxon>Nicotiana</taxon>
    </lineage>
</organism>
<evidence type="ECO:0000256" key="6">
    <source>
        <dbReference type="ARBA" id="ARBA00022989"/>
    </source>
</evidence>
<evidence type="ECO:0000313" key="14">
    <source>
        <dbReference type="RefSeq" id="XP_016485192.1"/>
    </source>
</evidence>
<keyword evidence="6 13" id="KW-1133">Transmembrane helix</keyword>
<proteinExistence type="inferred from homology"/>
<evidence type="ECO:0000256" key="12">
    <source>
        <dbReference type="RuleBase" id="RU000461"/>
    </source>
</evidence>
<dbReference type="STRING" id="4097.A0A1S4B8L7"/>
<feature type="transmembrane region" description="Helical" evidence="13">
    <location>
        <begin position="7"/>
        <end position="30"/>
    </location>
</feature>
<feature type="binding site" description="axial binding residue" evidence="11">
    <location>
        <position position="461"/>
    </location>
    <ligand>
        <name>heme</name>
        <dbReference type="ChEBI" id="CHEBI:30413"/>
    </ligand>
    <ligandPart>
        <name>Fe</name>
        <dbReference type="ChEBI" id="CHEBI:18248"/>
    </ligandPart>
</feature>
<dbReference type="InterPro" id="IPR036396">
    <property type="entry name" value="Cyt_P450_sf"/>
</dbReference>
<evidence type="ECO:0000256" key="13">
    <source>
        <dbReference type="SAM" id="Phobius"/>
    </source>
</evidence>
<keyword evidence="7 12" id="KW-0560">Oxidoreductase</keyword>
<sequence>MLYNISLAISFVIIIILLRCGWRFMNWLWLQPKCLEKCLKELGFRGNSYKLLYGDMKEVVMMDEEAKSKPIKFSHDIVPRIMPFIHKTIIDYGKNSFIWLWPTPAMLITDPELIREILSKSNIFQKPPPTAHTKLLVEGILSYEADKWAKHRRILNPAFHLDKLKHMIPSFHLSTCEMLSEWEKVASAEGSEVDVWPYLQSLTSDAISRTAFGSSYEEGRKIFELQQELAKIILKVTESSYIMFLPTKENRRMKQIYQEVRSLVLGIINKRMDAIEAREAFNNDDLLGILLDSNLKEIQEHGNKKFGMSLDEVIEECKLFYFAGQETTSALLTWSMIVLSKHSDWQARAREEVLQVFGNNRPDYDMLNQLKVVSAHLLIVYLLYPPLLLMGREVHKETKLGNLSLPGGVQLLLPTIMLHHDQEIWGEDVKEFNPERFSEGVNKATKGKFAYFPFSWGPRICIGQHFAMLQAKMALAMILQHYAFDVSPSYAHVPYSVLTLQPQHGAQLILHKL</sequence>
<evidence type="ECO:0000256" key="3">
    <source>
        <dbReference type="ARBA" id="ARBA00022617"/>
    </source>
</evidence>
<dbReference type="InterPro" id="IPR050665">
    <property type="entry name" value="Cytochrome_P450_Monooxygen"/>
</dbReference>
<evidence type="ECO:0000256" key="2">
    <source>
        <dbReference type="ARBA" id="ARBA00010617"/>
    </source>
</evidence>
<keyword evidence="10 13" id="KW-0472">Membrane</keyword>
<keyword evidence="8 11" id="KW-0408">Iron</keyword>
<dbReference type="PRINTS" id="PR00385">
    <property type="entry name" value="P450"/>
</dbReference>
<dbReference type="OrthoDB" id="1470350at2759"/>
<dbReference type="AlphaFoldDB" id="A0A1S4B8L7"/>
<dbReference type="PRINTS" id="PR00463">
    <property type="entry name" value="EP450I"/>
</dbReference>
<gene>
    <name evidence="14" type="primary">LOC107805627</name>
</gene>
<dbReference type="InterPro" id="IPR002401">
    <property type="entry name" value="Cyt_P450_E_grp-I"/>
</dbReference>
<dbReference type="GO" id="GO:0005506">
    <property type="term" value="F:iron ion binding"/>
    <property type="evidence" value="ECO:0007669"/>
    <property type="project" value="InterPro"/>
</dbReference>
<dbReference type="OMA" id="DSWHPEY"/>
<evidence type="ECO:0000256" key="8">
    <source>
        <dbReference type="ARBA" id="ARBA00023004"/>
    </source>
</evidence>
<dbReference type="SMR" id="A0A1S4B8L7"/>
<dbReference type="RefSeq" id="XP_016485192.1">
    <property type="nucleotide sequence ID" value="XM_016629706.1"/>
</dbReference>
<evidence type="ECO:0000256" key="9">
    <source>
        <dbReference type="ARBA" id="ARBA00023033"/>
    </source>
</evidence>
<comment type="subcellular location">
    <subcellularLocation>
        <location evidence="1">Membrane</location>
    </subcellularLocation>
</comment>
<name>A0A1S4B8L7_TOBAC</name>
<dbReference type="GO" id="GO:0020037">
    <property type="term" value="F:heme binding"/>
    <property type="evidence" value="ECO:0007669"/>
    <property type="project" value="InterPro"/>
</dbReference>
<dbReference type="SUPFAM" id="SSF48264">
    <property type="entry name" value="Cytochrome P450"/>
    <property type="match status" value="1"/>
</dbReference>
<comment type="cofactor">
    <cofactor evidence="11">
        <name>heme</name>
        <dbReference type="ChEBI" id="CHEBI:30413"/>
    </cofactor>
</comment>
<accession>A0A1S4B8L7</accession>
<dbReference type="Gene3D" id="1.10.630.10">
    <property type="entry name" value="Cytochrome P450"/>
    <property type="match status" value="1"/>
</dbReference>
<keyword evidence="5 11" id="KW-0479">Metal-binding</keyword>
<evidence type="ECO:0000256" key="5">
    <source>
        <dbReference type="ARBA" id="ARBA00022723"/>
    </source>
</evidence>
<dbReference type="GO" id="GO:0016705">
    <property type="term" value="F:oxidoreductase activity, acting on paired donors, with incorporation or reduction of molecular oxygen"/>
    <property type="evidence" value="ECO:0007669"/>
    <property type="project" value="InterPro"/>
</dbReference>
<evidence type="ECO:0000256" key="11">
    <source>
        <dbReference type="PIRSR" id="PIRSR602401-1"/>
    </source>
</evidence>
<dbReference type="InterPro" id="IPR001128">
    <property type="entry name" value="Cyt_P450"/>
</dbReference>
<keyword evidence="9 12" id="KW-0503">Monooxygenase</keyword>
<evidence type="ECO:0000256" key="4">
    <source>
        <dbReference type="ARBA" id="ARBA00022692"/>
    </source>
</evidence>
<dbReference type="Pfam" id="PF00067">
    <property type="entry name" value="p450"/>
    <property type="match status" value="1"/>
</dbReference>
<dbReference type="PANTHER" id="PTHR24282:SF167">
    <property type="entry name" value="CYTOCHROME P450 CYP72A219-LIKE ISOFORM X1"/>
    <property type="match status" value="1"/>
</dbReference>
<reference evidence="14" key="1">
    <citation type="submission" date="2025-08" db="UniProtKB">
        <authorList>
            <consortium name="RefSeq"/>
        </authorList>
    </citation>
    <scope>IDENTIFICATION</scope>
</reference>
<dbReference type="PROSITE" id="PS00086">
    <property type="entry name" value="CYTOCHROME_P450"/>
    <property type="match status" value="1"/>
</dbReference>
<evidence type="ECO:0000256" key="7">
    <source>
        <dbReference type="ARBA" id="ARBA00023002"/>
    </source>
</evidence>
<protein>
    <submittedName>
        <fullName evidence="14">Cytochrome P450 CYP72A219-like isoform X2</fullName>
    </submittedName>
</protein>
<dbReference type="PaxDb" id="4097-A0A1S4B8L7"/>